<feature type="domain" description="Nucleotide-diphospho-sugar transferase" evidence="2">
    <location>
        <begin position="120"/>
        <end position="189"/>
    </location>
</feature>
<reference evidence="3" key="1">
    <citation type="submission" date="2021-05" db="EMBL/GenBank/DDBJ databases">
        <title>The genome of the haptophyte Pavlova lutheri (Diacronema luteri, Pavlovales) - a model for lipid biosynthesis in eukaryotic algae.</title>
        <authorList>
            <person name="Hulatt C.J."/>
            <person name="Posewitz M.C."/>
        </authorList>
    </citation>
    <scope>NUCLEOTIDE SEQUENCE</scope>
    <source>
        <strain evidence="3">NIVA-4/92</strain>
    </source>
</reference>
<dbReference type="AlphaFoldDB" id="A0A8J5XZN7"/>
<gene>
    <name evidence="3" type="ORF">KFE25_013603</name>
</gene>
<organism evidence="3 4">
    <name type="scientific">Diacronema lutheri</name>
    <name type="common">Unicellular marine alga</name>
    <name type="synonym">Monochrysis lutheri</name>
    <dbReference type="NCBI Taxonomy" id="2081491"/>
    <lineage>
        <taxon>Eukaryota</taxon>
        <taxon>Haptista</taxon>
        <taxon>Haptophyta</taxon>
        <taxon>Pavlovophyceae</taxon>
        <taxon>Pavlovales</taxon>
        <taxon>Pavlovaceae</taxon>
        <taxon>Diacronema</taxon>
    </lineage>
</organism>
<sequence>MRALVVLIGAAAIASTHGRPRFSGGDLENATVWRSLVAWAVERQVVLVTTNEHGLVDAVGTLLQLRSHGVMPTLVHATSKAVCDALYEAVPDGACAWTTWKPPTIVGEWKPPNFRTVLFVARKYIVHRLAVDEGIAVLQTDTDTVWFVNPFALFDSPALREYDVIVQRDAPFANAGVMFVRNARAGTGAAYVVAELLRTLQRFSGEDADVLRAVREVLPAAAAVARKVDNEQMHLNDIIASAALGRRVWSSSIKRLYGADGSVCAHPNCDEPSRRAYAETSAAVHALLANTGPLDLCVPSERSPSLCGLAQWRRAALRDSGLAVSVSDLTARRGLMSHARASKLLIAPPLLFAHLLSFRTMVAEQRSARCRQTESLRARLGARLGAANGSDAWAWEEHRAAPVVAMVHLAALSSAKHQRAVVVQGLGSWDARADGAGARFGRPRLYGATMRVITLANFDMSALVNASRGDGAEQALIRPLLRLAQLTGRRPALPGFPCGAGASATSVDARAKARVNQVELIVPNSDCGQPVPADASRTPATGGECMFVSTSQCHSLVLSQFELRRLRANASGSAEGESAHARAPDAGGSAWSAERRVRLDALVRGAHGAHGDATGAHARDLDVRARELLGADLDVTIVTIDGGGAPLAALDGALAALPQFAEPSAHNTLAGEHQRPVEALCRVVMSGLARSAHAAHRKRKSGATLST</sequence>
<dbReference type="Pfam" id="PF03407">
    <property type="entry name" value="Nucleotid_trans"/>
    <property type="match status" value="1"/>
</dbReference>
<dbReference type="Proteomes" id="UP000751190">
    <property type="component" value="Unassembled WGS sequence"/>
</dbReference>
<dbReference type="InterPro" id="IPR005069">
    <property type="entry name" value="Nucl-diP-sugar_transferase"/>
</dbReference>
<feature type="signal peptide" evidence="1">
    <location>
        <begin position="1"/>
        <end position="18"/>
    </location>
</feature>
<evidence type="ECO:0000256" key="1">
    <source>
        <dbReference type="SAM" id="SignalP"/>
    </source>
</evidence>
<keyword evidence="4" id="KW-1185">Reference proteome</keyword>
<feature type="chain" id="PRO_5035277292" description="Nucleotide-diphospho-sugar transferase domain-containing protein" evidence="1">
    <location>
        <begin position="19"/>
        <end position="707"/>
    </location>
</feature>
<evidence type="ECO:0000259" key="2">
    <source>
        <dbReference type="Pfam" id="PF03407"/>
    </source>
</evidence>
<dbReference type="OrthoDB" id="540503at2759"/>
<evidence type="ECO:0000313" key="4">
    <source>
        <dbReference type="Proteomes" id="UP000751190"/>
    </source>
</evidence>
<dbReference type="EMBL" id="JAGTXO010000004">
    <property type="protein sequence ID" value="KAG8468520.1"/>
    <property type="molecule type" value="Genomic_DNA"/>
</dbReference>
<comment type="caution">
    <text evidence="3">The sequence shown here is derived from an EMBL/GenBank/DDBJ whole genome shotgun (WGS) entry which is preliminary data.</text>
</comment>
<accession>A0A8J5XZN7</accession>
<keyword evidence="1" id="KW-0732">Signal</keyword>
<proteinExistence type="predicted"/>
<name>A0A8J5XZN7_DIALT</name>
<evidence type="ECO:0000313" key="3">
    <source>
        <dbReference type="EMBL" id="KAG8468520.1"/>
    </source>
</evidence>
<protein>
    <recommendedName>
        <fullName evidence="2">Nucleotide-diphospho-sugar transferase domain-containing protein</fullName>
    </recommendedName>
</protein>